<feature type="transmembrane region" description="Helical" evidence="1">
    <location>
        <begin position="200"/>
        <end position="218"/>
    </location>
</feature>
<evidence type="ECO:0000259" key="2">
    <source>
        <dbReference type="Pfam" id="PF13240"/>
    </source>
</evidence>
<dbReference type="OrthoDB" id="1931678at2"/>
<evidence type="ECO:0000256" key="1">
    <source>
        <dbReference type="SAM" id="Phobius"/>
    </source>
</evidence>
<feature type="transmembrane region" description="Helical" evidence="1">
    <location>
        <begin position="173"/>
        <end position="194"/>
    </location>
</feature>
<evidence type="ECO:0000313" key="3">
    <source>
        <dbReference type="EMBL" id="KIS23145.1"/>
    </source>
</evidence>
<keyword evidence="1" id="KW-1133">Transmembrane helix</keyword>
<accession>A0A0D1BS37</accession>
<protein>
    <submittedName>
        <fullName evidence="3">Membrane protein</fullName>
    </submittedName>
</protein>
<sequence length="264" mass="30054">MFCSNCGNKLPEDAQFCTNCGSPVAGNKPTNFKDGKAKNEFTNFLNFFINSLKNPVNKFNESIKNMNLSITSLYFVILTLISGLITSFSIKKFISGFITFFSSFIDNALSFHERAALSTEIQAMISKMIPVSKLLFWYVLGIVLFYGLIMLTMYVIVTLIMKKQIKFESYLKVSLISLVIYSTFTVLAVIVAFLSSILSMFVYSLGHILVIVVLYNGFKNIMEDNSKTPYIFSFSYIVAMNLSYYFVFKSIVEYYLMAIKNNIF</sequence>
<dbReference type="InterPro" id="IPR026870">
    <property type="entry name" value="Zinc_ribbon_dom"/>
</dbReference>
<gene>
    <name evidence="3" type="ORF">N495_05950</name>
</gene>
<evidence type="ECO:0000313" key="4">
    <source>
        <dbReference type="Proteomes" id="UP000032250"/>
    </source>
</evidence>
<dbReference type="Proteomes" id="UP000032250">
    <property type="component" value="Unassembled WGS sequence"/>
</dbReference>
<keyword evidence="1" id="KW-0812">Transmembrane</keyword>
<dbReference type="AlphaFoldDB" id="A0A0D1BS37"/>
<comment type="caution">
    <text evidence="3">The sequence shown here is derived from an EMBL/GenBank/DDBJ whole genome shotgun (WGS) entry which is preliminary data.</text>
</comment>
<name>A0A0D1BS37_CLOBO</name>
<dbReference type="RefSeq" id="WP_043031738.1">
    <property type="nucleotide sequence ID" value="NZ_JXSU01000007.1"/>
</dbReference>
<dbReference type="Pfam" id="PF13240">
    <property type="entry name" value="Zn_Ribbon_1"/>
    <property type="match status" value="1"/>
</dbReference>
<feature type="transmembrane region" description="Helical" evidence="1">
    <location>
        <begin position="135"/>
        <end position="161"/>
    </location>
</feature>
<dbReference type="EMBL" id="JXSU01000007">
    <property type="protein sequence ID" value="KIS23145.1"/>
    <property type="molecule type" value="Genomic_DNA"/>
</dbReference>
<feature type="transmembrane region" description="Helical" evidence="1">
    <location>
        <begin position="68"/>
        <end position="90"/>
    </location>
</feature>
<reference evidence="3 4" key="1">
    <citation type="submission" date="2014-06" db="EMBL/GenBank/DDBJ databases">
        <title>Genome characterization of distinct group I Clostridium botulinum lineages.</title>
        <authorList>
            <person name="Giordani F."/>
            <person name="Anselmo A."/>
            <person name="Fillo S."/>
            <person name="Palozzi A.M."/>
            <person name="Fortunato A."/>
            <person name="Gentile B."/>
            <person name="Ciammaruconi A."/>
            <person name="Anniballi F."/>
            <person name="De Medici D."/>
            <person name="Lista F."/>
        </authorList>
    </citation>
    <scope>NUCLEOTIDE SEQUENCE [LARGE SCALE GENOMIC DNA]</scope>
    <source>
        <strain evidence="3 4">B2 450</strain>
    </source>
</reference>
<dbReference type="HOGENOM" id="CLU_1052530_0_0_9"/>
<keyword evidence="1" id="KW-0472">Membrane</keyword>
<proteinExistence type="predicted"/>
<feature type="transmembrane region" description="Helical" evidence="1">
    <location>
        <begin position="230"/>
        <end position="247"/>
    </location>
</feature>
<organism evidence="3 4">
    <name type="scientific">Clostridium botulinum B2 450</name>
    <dbReference type="NCBI Taxonomy" id="1379739"/>
    <lineage>
        <taxon>Bacteria</taxon>
        <taxon>Bacillati</taxon>
        <taxon>Bacillota</taxon>
        <taxon>Clostridia</taxon>
        <taxon>Eubacteriales</taxon>
        <taxon>Clostridiaceae</taxon>
        <taxon>Clostridium</taxon>
    </lineage>
</organism>
<feature type="domain" description="Zinc-ribbon" evidence="2">
    <location>
        <begin position="2"/>
        <end position="24"/>
    </location>
</feature>
<dbReference type="PATRIC" id="fig|1379739.3.peg.1519"/>